<reference evidence="10 11" key="1">
    <citation type="submission" date="2020-08" db="EMBL/GenBank/DDBJ databases">
        <title>Genomic Encyclopedia of Type Strains, Phase IV (KMG-IV): sequencing the most valuable type-strain genomes for metagenomic binning, comparative biology and taxonomic classification.</title>
        <authorList>
            <person name="Goeker M."/>
        </authorList>
    </citation>
    <scope>NUCLEOTIDE SEQUENCE [LARGE SCALE GENOMIC DNA]</scope>
    <source>
        <strain evidence="10 11">DSM 12252</strain>
    </source>
</reference>
<evidence type="ECO:0000313" key="10">
    <source>
        <dbReference type="EMBL" id="MBB5031339.1"/>
    </source>
</evidence>
<keyword evidence="5" id="KW-0378">Hydrolase</keyword>
<feature type="transmembrane region" description="Helical" evidence="8">
    <location>
        <begin position="103"/>
        <end position="121"/>
    </location>
</feature>
<dbReference type="GO" id="GO:0005886">
    <property type="term" value="C:plasma membrane"/>
    <property type="evidence" value="ECO:0007669"/>
    <property type="project" value="UniProtKB-SubCell"/>
</dbReference>
<dbReference type="InterPro" id="IPR026392">
    <property type="entry name" value="Exo/Archaeosortase_dom"/>
</dbReference>
<gene>
    <name evidence="10" type="ORF">HNQ65_000893</name>
</gene>
<evidence type="ECO:0000259" key="9">
    <source>
        <dbReference type="Pfam" id="PF11984"/>
    </source>
</evidence>
<accession>A0A7W8DIP7</accession>
<evidence type="ECO:0000256" key="7">
    <source>
        <dbReference type="ARBA" id="ARBA00023136"/>
    </source>
</evidence>
<dbReference type="InterPro" id="IPR014263">
    <property type="entry name" value="Methanolan_biosynth_EpsI"/>
</dbReference>
<keyword evidence="11" id="KW-1185">Reference proteome</keyword>
<feature type="domain" description="Methanolan biosynthesis EpsI" evidence="9">
    <location>
        <begin position="375"/>
        <end position="489"/>
    </location>
</feature>
<keyword evidence="7 8" id="KW-0472">Membrane</keyword>
<evidence type="ECO:0000256" key="3">
    <source>
        <dbReference type="ARBA" id="ARBA00022670"/>
    </source>
</evidence>
<feature type="transmembrane region" description="Helical" evidence="8">
    <location>
        <begin position="230"/>
        <end position="249"/>
    </location>
</feature>
<protein>
    <submittedName>
        <fullName evidence="10">Exosortase</fullName>
    </submittedName>
</protein>
<dbReference type="Proteomes" id="UP000590740">
    <property type="component" value="Unassembled WGS sequence"/>
</dbReference>
<feature type="transmembrane region" description="Helical" evidence="8">
    <location>
        <begin position="73"/>
        <end position="91"/>
    </location>
</feature>
<dbReference type="InterPro" id="IPR013426">
    <property type="entry name" value="EpsH-like"/>
</dbReference>
<keyword evidence="6 8" id="KW-1133">Transmembrane helix</keyword>
<proteinExistence type="predicted"/>
<keyword evidence="3" id="KW-0645">Protease</keyword>
<dbReference type="InterPro" id="IPR019127">
    <property type="entry name" value="Exosortase"/>
</dbReference>
<evidence type="ECO:0000313" key="11">
    <source>
        <dbReference type="Proteomes" id="UP000590740"/>
    </source>
</evidence>
<dbReference type="RefSeq" id="WP_184338268.1">
    <property type="nucleotide sequence ID" value="NZ_JACHIG010000001.1"/>
</dbReference>
<evidence type="ECO:0000256" key="1">
    <source>
        <dbReference type="ARBA" id="ARBA00004651"/>
    </source>
</evidence>
<comment type="caution">
    <text evidence="10">The sequence shown here is derived from an EMBL/GenBank/DDBJ whole genome shotgun (WGS) entry which is preliminary data.</text>
</comment>
<evidence type="ECO:0000256" key="8">
    <source>
        <dbReference type="SAM" id="Phobius"/>
    </source>
</evidence>
<dbReference type="GO" id="GO:0008233">
    <property type="term" value="F:peptidase activity"/>
    <property type="evidence" value="ECO:0007669"/>
    <property type="project" value="UniProtKB-KW"/>
</dbReference>
<feature type="transmembrane region" description="Helical" evidence="8">
    <location>
        <begin position="302"/>
        <end position="326"/>
    </location>
</feature>
<evidence type="ECO:0000256" key="2">
    <source>
        <dbReference type="ARBA" id="ARBA00022475"/>
    </source>
</evidence>
<keyword evidence="2" id="KW-1003">Cell membrane</keyword>
<dbReference type="Pfam" id="PF09721">
    <property type="entry name" value="Exosortase_EpsH"/>
    <property type="match status" value="1"/>
</dbReference>
<evidence type="ECO:0000256" key="5">
    <source>
        <dbReference type="ARBA" id="ARBA00022801"/>
    </source>
</evidence>
<feature type="transmembrane region" description="Helical" evidence="8">
    <location>
        <begin position="32"/>
        <end position="53"/>
    </location>
</feature>
<dbReference type="NCBIfam" id="TIGR02602">
    <property type="entry name" value="8TM_EpsH"/>
    <property type="match status" value="1"/>
</dbReference>
<name>A0A7W8DIP7_9BACT</name>
<keyword evidence="4 8" id="KW-0812">Transmembrane</keyword>
<feature type="transmembrane region" description="Helical" evidence="8">
    <location>
        <begin position="256"/>
        <end position="282"/>
    </location>
</feature>
<comment type="subcellular location">
    <subcellularLocation>
        <location evidence="1">Cell membrane</location>
        <topology evidence="1">Multi-pass membrane protein</topology>
    </subcellularLocation>
</comment>
<dbReference type="Pfam" id="PF11984">
    <property type="entry name" value="DUF3485"/>
    <property type="match status" value="1"/>
</dbReference>
<dbReference type="GO" id="GO:0006508">
    <property type="term" value="P:proteolysis"/>
    <property type="evidence" value="ECO:0007669"/>
    <property type="project" value="UniProtKB-KW"/>
</dbReference>
<evidence type="ECO:0000256" key="4">
    <source>
        <dbReference type="ARBA" id="ARBA00022692"/>
    </source>
</evidence>
<feature type="transmembrane region" description="Helical" evidence="8">
    <location>
        <begin position="153"/>
        <end position="170"/>
    </location>
</feature>
<evidence type="ECO:0000256" key="6">
    <source>
        <dbReference type="ARBA" id="ARBA00022989"/>
    </source>
</evidence>
<feature type="transmembrane region" description="Helical" evidence="8">
    <location>
        <begin position="127"/>
        <end position="146"/>
    </location>
</feature>
<dbReference type="EMBL" id="JACHIG010000001">
    <property type="protein sequence ID" value="MBB5031339.1"/>
    <property type="molecule type" value="Genomic_DNA"/>
</dbReference>
<sequence length="606" mass="67895">MATESTCTPEMNPAAAEGRPSPLMQPQMLRRVAVWGLPALLVVLFLVWPYQQWDYDQRESILIGWARWVSKRADWQFCLLVPFLVGWLVWLRRDELRRLPWQGTWLGLPVLAAGLFSYWIGYKATTGYPGFLAVQLVLAGGILLVAGRQWMRTLFFAWLFLFFTWPMQPLEDSVASPLRPFTASMAARVLRVLGTPALNEGSALQSAPDAARGTHVGDAFSLDVDAKCSGINSLFALMMISALLGYLALRRPRSRFILFLCSVPLAVAGNVVRLLLLVWGTLSFGQEFAVGRHFEDHQEMSFFHTFAGFAVFGVALAGMFMLCWLFEGREMKSNLRRHGTPAGAGGTWSTILAPERTLRHLAAAVVLPLATLAVCACTDVGFHVAAPGVRLRDETPRGPLLPLSLGDYQGREYDMTPEEKNLLDEGVKLARNVYAAATGRQIMATVILSGFEKRSLHRPEVCLPNQGWTVTDRMQIPLVMEDGRTINMMMMRIFRDVEPKPGLRVRTRALNFYWYIGSDGVTCADHYEHVFLSYYDAVFRNIQHRWAMASIFVPLPEQTVGQEDPIQELTAMEDGRAFISKLAPTFMLTREQWQQLSGSNPPASAP</sequence>
<dbReference type="AlphaFoldDB" id="A0A7W8DIP7"/>
<organism evidence="10 11">
    <name type="scientific">Prosthecobacter vanneervenii</name>
    <dbReference type="NCBI Taxonomy" id="48466"/>
    <lineage>
        <taxon>Bacteria</taxon>
        <taxon>Pseudomonadati</taxon>
        <taxon>Verrucomicrobiota</taxon>
        <taxon>Verrucomicrobiia</taxon>
        <taxon>Verrucomicrobiales</taxon>
        <taxon>Verrucomicrobiaceae</taxon>
        <taxon>Prosthecobacter</taxon>
    </lineage>
</organism>
<dbReference type="NCBIfam" id="TIGR04178">
    <property type="entry name" value="exo_archaeo"/>
    <property type="match status" value="1"/>
</dbReference>